<evidence type="ECO:0000256" key="5">
    <source>
        <dbReference type="ARBA" id="ARBA00025670"/>
    </source>
</evidence>
<dbReference type="GO" id="GO:0042254">
    <property type="term" value="P:ribosome biogenesis"/>
    <property type="evidence" value="ECO:0007669"/>
    <property type="project" value="UniProtKB-KW"/>
</dbReference>
<keyword evidence="2" id="KW-0690">Ribosome biogenesis</keyword>
<dbReference type="Gene3D" id="2.60.120.650">
    <property type="entry name" value="Cupin"/>
    <property type="match status" value="1"/>
</dbReference>
<keyword evidence="11" id="KW-0804">Transcription</keyword>
<dbReference type="EC" id="1.14.11.27" evidence="11"/>
<keyword evidence="14" id="KW-1185">Reference proteome</keyword>
<dbReference type="GO" id="GO:0036139">
    <property type="term" value="F:peptidyl-histidine dioxygenase activity"/>
    <property type="evidence" value="ECO:0007669"/>
    <property type="project" value="UniProtKB-EC"/>
</dbReference>
<comment type="catalytic activity">
    <reaction evidence="9 11">
        <text>N(6),N(6)-dimethyl-L-lysyl(36)-[histone H3] + 2 2-oxoglutarate + 2 O2 = L-lysyl(36)-[histone H3] + 2 formaldehyde + 2 succinate + 2 CO2</text>
        <dbReference type="Rhea" id="RHEA:42032"/>
        <dbReference type="Rhea" id="RHEA-COMP:9785"/>
        <dbReference type="Rhea" id="RHEA-COMP:9787"/>
        <dbReference type="ChEBI" id="CHEBI:15379"/>
        <dbReference type="ChEBI" id="CHEBI:16526"/>
        <dbReference type="ChEBI" id="CHEBI:16810"/>
        <dbReference type="ChEBI" id="CHEBI:16842"/>
        <dbReference type="ChEBI" id="CHEBI:29969"/>
        <dbReference type="ChEBI" id="CHEBI:30031"/>
        <dbReference type="ChEBI" id="CHEBI:61976"/>
        <dbReference type="EC" id="1.14.11.27"/>
    </reaction>
</comment>
<protein>
    <recommendedName>
        <fullName evidence="11">Bifunctional lysine-specific demethylase and histidyl-hydroxylase</fullName>
        <ecNumber evidence="11">1.14.11.27</ecNumber>
    </recommendedName>
</protein>
<reference evidence="13" key="2">
    <citation type="journal article" date="2023" name="BMC Genomics">
        <title>Pest status, molecular evolution, and epigenetic factors derived from the genome assembly of Frankliniella fusca, a thysanopteran phytovirus vector.</title>
        <authorList>
            <person name="Catto M.A."/>
            <person name="Labadie P.E."/>
            <person name="Jacobson A.L."/>
            <person name="Kennedy G.G."/>
            <person name="Srinivasan R."/>
            <person name="Hunt B.G."/>
        </authorList>
    </citation>
    <scope>NUCLEOTIDE SEQUENCE</scope>
    <source>
        <strain evidence="13">PL_HMW_Pooled</strain>
    </source>
</reference>
<dbReference type="SUPFAM" id="SSF51197">
    <property type="entry name" value="Clavaminate synthase-like"/>
    <property type="match status" value="1"/>
</dbReference>
<keyword evidence="11" id="KW-0805">Transcription regulation</keyword>
<sequence length="500" mass="57241">MELKMNLDFGSPKRLFLTLIHPVSLDDFFSKYWEEKPLHLPQNQRSTRVTSDGIFALSHRTLRLYVKNYHLQCGRDVDIVKYSSCGKKENFNENGVLPLTKYDKLVTGGTASAYFNELQRYQDDLWQLVELLESFFGTLVGSKVVVSPTSAQKLPTPLQSSNAETFIIQTEGETHWRLYSPISPLSRNLLDDVSSEHLGEPTQEVLLRAGDILYLPRGTIYQKTSLVTNTHATYLLLYTYQQASWGDYLQSVFPSIIKEAVDSDLDFRRGLPINFLKSTKLTKSRKFQSVLGILLLKLAKARLERFPLPKDLMEKFMEKRMPPFRINSSCLRNTLPGGTPPDLSCKVRLKYPEHLCFLIADRSDADDTSLTNYDLSFKADSFHLDDSNSYQFNFLSQSLFGHDESQVVFVFSSLLNSRVHHMMPKQNKQDHTTLTLIFPINFYSSLETLKASSEQFIQANSLPLEEPSDREQLIRALWSKHLIECIPGFCAEPCKSTKID</sequence>
<evidence type="ECO:0000256" key="1">
    <source>
        <dbReference type="ARBA" id="ARBA00004604"/>
    </source>
</evidence>
<dbReference type="PANTHER" id="PTHR13096">
    <property type="entry name" value="MINA53 MYC INDUCED NUCLEAR ANTIGEN"/>
    <property type="match status" value="1"/>
</dbReference>
<evidence type="ECO:0000256" key="8">
    <source>
        <dbReference type="ARBA" id="ARBA00047687"/>
    </source>
</evidence>
<gene>
    <name evidence="13" type="ORF">KUF71_008944</name>
</gene>
<comment type="caution">
    <text evidence="13">The sequence shown here is derived from an EMBL/GenBank/DDBJ whole genome shotgun (WGS) entry which is preliminary data.</text>
</comment>
<dbReference type="Gene3D" id="1.10.10.1500">
    <property type="entry name" value="JmjC domain-containing ribosomal oxygenase (ROX), dimer domain"/>
    <property type="match status" value="1"/>
</dbReference>
<comment type="catalytic activity">
    <reaction evidence="8">
        <text>L-histidyl-[ribosomal protein uL15] + 2-oxoglutarate + O2 = (3S)-3-hydroxy-L-histidyl-[ribosomal protein uL15] + succinate + CO2</text>
        <dbReference type="Rhea" id="RHEA:54024"/>
        <dbReference type="Rhea" id="RHEA-COMP:13760"/>
        <dbReference type="Rhea" id="RHEA-COMP:13761"/>
        <dbReference type="ChEBI" id="CHEBI:15379"/>
        <dbReference type="ChEBI" id="CHEBI:16526"/>
        <dbReference type="ChEBI" id="CHEBI:16810"/>
        <dbReference type="ChEBI" id="CHEBI:29979"/>
        <dbReference type="ChEBI" id="CHEBI:30031"/>
        <dbReference type="ChEBI" id="CHEBI:138021"/>
    </reaction>
</comment>
<evidence type="ECO:0000256" key="11">
    <source>
        <dbReference type="RuleBase" id="RU366061"/>
    </source>
</evidence>
<dbReference type="GO" id="GO:0140680">
    <property type="term" value="F:histone H3K36me/H3K36me2 demethylase activity"/>
    <property type="evidence" value="ECO:0007669"/>
    <property type="project" value="UniProtKB-EC"/>
</dbReference>
<comment type="function">
    <text evidence="5">Oxygenase that can act as both a histone lysine demethylase and a ribosomal histidine hydroxylase. Specifically demethylates 'Lys-4' (H3K4me) and 'Lys-36' (H3K36me) of histone H3, thereby playing a central role in histone code.</text>
</comment>
<reference evidence="13" key="1">
    <citation type="submission" date="2021-07" db="EMBL/GenBank/DDBJ databases">
        <authorList>
            <person name="Catto M.A."/>
            <person name="Jacobson A."/>
            <person name="Kennedy G."/>
            <person name="Labadie P."/>
            <person name="Hunt B.G."/>
            <person name="Srinivasan R."/>
        </authorList>
    </citation>
    <scope>NUCLEOTIDE SEQUENCE</scope>
    <source>
        <strain evidence="13">PL_HMW_Pooled</strain>
        <tissue evidence="13">Head</tissue>
    </source>
</reference>
<dbReference type="AlphaFoldDB" id="A0AAE1I3L8"/>
<name>A0AAE1I3L8_9NEOP</name>
<dbReference type="InterPro" id="IPR039994">
    <property type="entry name" value="NO66-like"/>
</dbReference>
<evidence type="ECO:0000256" key="6">
    <source>
        <dbReference type="ARBA" id="ARBA00034314"/>
    </source>
</evidence>
<evidence type="ECO:0000256" key="7">
    <source>
        <dbReference type="ARBA" id="ARBA00046256"/>
    </source>
</evidence>
<comment type="subcellular location">
    <subcellularLocation>
        <location evidence="1">Nucleus</location>
        <location evidence="1">Nucleolus</location>
    </subcellularLocation>
</comment>
<evidence type="ECO:0000259" key="12">
    <source>
        <dbReference type="PROSITE" id="PS51184"/>
    </source>
</evidence>
<dbReference type="Proteomes" id="UP001219518">
    <property type="component" value="Unassembled WGS sequence"/>
</dbReference>
<organism evidence="13 14">
    <name type="scientific">Frankliniella fusca</name>
    <dbReference type="NCBI Taxonomy" id="407009"/>
    <lineage>
        <taxon>Eukaryota</taxon>
        <taxon>Metazoa</taxon>
        <taxon>Ecdysozoa</taxon>
        <taxon>Arthropoda</taxon>
        <taxon>Hexapoda</taxon>
        <taxon>Insecta</taxon>
        <taxon>Pterygota</taxon>
        <taxon>Neoptera</taxon>
        <taxon>Paraneoptera</taxon>
        <taxon>Thysanoptera</taxon>
        <taxon>Terebrantia</taxon>
        <taxon>Thripoidea</taxon>
        <taxon>Thripidae</taxon>
        <taxon>Frankliniella</taxon>
    </lineage>
</organism>
<dbReference type="EMBL" id="JAHWGI010001430">
    <property type="protein sequence ID" value="KAK3931725.1"/>
    <property type="molecule type" value="Genomic_DNA"/>
</dbReference>
<keyword evidence="11" id="KW-0223">Dioxygenase</keyword>
<evidence type="ECO:0000256" key="3">
    <source>
        <dbReference type="ARBA" id="ARBA00022723"/>
    </source>
</evidence>
<accession>A0AAE1I3L8</accession>
<dbReference type="GO" id="GO:0005506">
    <property type="term" value="F:iron ion binding"/>
    <property type="evidence" value="ECO:0007669"/>
    <property type="project" value="UniProtKB-UniRule"/>
</dbReference>
<dbReference type="Pfam" id="PF08007">
    <property type="entry name" value="JmjC_2"/>
    <property type="match status" value="1"/>
</dbReference>
<evidence type="ECO:0000313" key="14">
    <source>
        <dbReference type="Proteomes" id="UP001219518"/>
    </source>
</evidence>
<comment type="cofactor">
    <cofactor evidence="11">
        <name>Fe(2+)</name>
        <dbReference type="ChEBI" id="CHEBI:29033"/>
    </cofactor>
    <text evidence="11">Binds 1 Fe(2+) ion per subunit.</text>
</comment>
<evidence type="ECO:0000256" key="9">
    <source>
        <dbReference type="ARBA" id="ARBA00047915"/>
    </source>
</evidence>
<dbReference type="PANTHER" id="PTHR13096:SF7">
    <property type="entry name" value="RIBOSOMAL OXYGENASE 2"/>
    <property type="match status" value="1"/>
</dbReference>
<evidence type="ECO:0000256" key="2">
    <source>
        <dbReference type="ARBA" id="ARBA00022517"/>
    </source>
</evidence>
<comment type="similarity">
    <text evidence="6">Belongs to the ROX family. MINA53 subfamily.</text>
</comment>
<keyword evidence="11" id="KW-0560">Oxidoreductase</keyword>
<proteinExistence type="inferred from homology"/>
<keyword evidence="11" id="KW-0539">Nucleus</keyword>
<dbReference type="GO" id="GO:0032453">
    <property type="term" value="F:histone H3K4 demethylase activity"/>
    <property type="evidence" value="ECO:0007669"/>
    <property type="project" value="TreeGrafter"/>
</dbReference>
<dbReference type="GO" id="GO:0005730">
    <property type="term" value="C:nucleolus"/>
    <property type="evidence" value="ECO:0007669"/>
    <property type="project" value="UniProtKB-SubCell"/>
</dbReference>
<comment type="catalytic activity">
    <reaction evidence="10">
        <text>L-histidyl-[protein] + 2-oxoglutarate + O2 = (3S)-3-hydroxy-L-histidyl-[protein] + succinate + CO2</text>
        <dbReference type="Rhea" id="RHEA:54256"/>
        <dbReference type="Rhea" id="RHEA-COMP:9745"/>
        <dbReference type="Rhea" id="RHEA-COMP:13840"/>
        <dbReference type="ChEBI" id="CHEBI:15379"/>
        <dbReference type="ChEBI" id="CHEBI:16526"/>
        <dbReference type="ChEBI" id="CHEBI:16810"/>
        <dbReference type="ChEBI" id="CHEBI:29979"/>
        <dbReference type="ChEBI" id="CHEBI:30031"/>
        <dbReference type="ChEBI" id="CHEBI:138021"/>
        <dbReference type="EC" id="1.14.11.79"/>
    </reaction>
</comment>
<dbReference type="Gene3D" id="3.90.930.40">
    <property type="match status" value="1"/>
</dbReference>
<comment type="function">
    <text evidence="7">Oxygenase that can act as both a histone lysine demethylase and a ribosomal histidine hydroxylase. Is involved in the demethylation of trimethylated 'Lys-9' on histone H3 (H3K9me3), leading to an increase in ribosomal RNA expression. Also catalyzes the hydroxylation of 60S ribosomal protein L27a on 'His-39'. May play an important role in cell growth and survival. May be involved in ribosome biogenesis, most likely during the assembly process of pre-ribosomal particles.</text>
</comment>
<evidence type="ECO:0000313" key="13">
    <source>
        <dbReference type="EMBL" id="KAK3931725.1"/>
    </source>
</evidence>
<dbReference type="InterPro" id="IPR003347">
    <property type="entry name" value="JmjC_dom"/>
</dbReference>
<evidence type="ECO:0000256" key="4">
    <source>
        <dbReference type="ARBA" id="ARBA00023004"/>
    </source>
</evidence>
<feature type="domain" description="JmjC" evidence="12">
    <location>
        <begin position="114"/>
        <end position="252"/>
    </location>
</feature>
<dbReference type="PROSITE" id="PS51184">
    <property type="entry name" value="JMJC"/>
    <property type="match status" value="1"/>
</dbReference>
<keyword evidence="3 11" id="KW-0479">Metal-binding</keyword>
<evidence type="ECO:0000256" key="10">
    <source>
        <dbReference type="ARBA" id="ARBA00049465"/>
    </source>
</evidence>
<keyword evidence="4 11" id="KW-0408">Iron</keyword>